<comment type="caution">
    <text evidence="1">The sequence shown here is derived from an EMBL/GenBank/DDBJ whole genome shotgun (WGS) entry which is preliminary data.</text>
</comment>
<gene>
    <name evidence="1" type="ORF">GWI33_009680</name>
</gene>
<dbReference type="AlphaFoldDB" id="A0A834ID42"/>
<feature type="non-terminal residue" evidence="1">
    <location>
        <position position="1"/>
    </location>
</feature>
<organism evidence="1 2">
    <name type="scientific">Rhynchophorus ferrugineus</name>
    <name type="common">Red palm weevil</name>
    <name type="synonym">Curculio ferrugineus</name>
    <dbReference type="NCBI Taxonomy" id="354439"/>
    <lineage>
        <taxon>Eukaryota</taxon>
        <taxon>Metazoa</taxon>
        <taxon>Ecdysozoa</taxon>
        <taxon>Arthropoda</taxon>
        <taxon>Hexapoda</taxon>
        <taxon>Insecta</taxon>
        <taxon>Pterygota</taxon>
        <taxon>Neoptera</taxon>
        <taxon>Endopterygota</taxon>
        <taxon>Coleoptera</taxon>
        <taxon>Polyphaga</taxon>
        <taxon>Cucujiformia</taxon>
        <taxon>Curculionidae</taxon>
        <taxon>Dryophthorinae</taxon>
        <taxon>Rhynchophorus</taxon>
    </lineage>
</organism>
<proteinExistence type="predicted"/>
<evidence type="ECO:0000313" key="1">
    <source>
        <dbReference type="EMBL" id="KAF7276892.1"/>
    </source>
</evidence>
<protein>
    <submittedName>
        <fullName evidence="1">Uncharacterized protein</fullName>
    </submittedName>
</protein>
<accession>A0A834ID42</accession>
<keyword evidence="2" id="KW-1185">Reference proteome</keyword>
<dbReference type="EMBL" id="JAACXV010005156">
    <property type="protein sequence ID" value="KAF7276892.1"/>
    <property type="molecule type" value="Genomic_DNA"/>
</dbReference>
<reference evidence="1" key="1">
    <citation type="submission" date="2020-08" db="EMBL/GenBank/DDBJ databases">
        <title>Genome sequencing and assembly of the red palm weevil Rhynchophorus ferrugineus.</title>
        <authorList>
            <person name="Dias G.B."/>
            <person name="Bergman C.M."/>
            <person name="Manee M."/>
        </authorList>
    </citation>
    <scope>NUCLEOTIDE SEQUENCE</scope>
    <source>
        <strain evidence="1">AA-2017</strain>
        <tissue evidence="1">Whole larva</tissue>
    </source>
</reference>
<evidence type="ECO:0000313" key="2">
    <source>
        <dbReference type="Proteomes" id="UP000625711"/>
    </source>
</evidence>
<dbReference type="Proteomes" id="UP000625711">
    <property type="component" value="Unassembled WGS sequence"/>
</dbReference>
<sequence>AVALSNLNVSLRGNSLEQNGDLFQSFWRRSAHAVLSESTFPCRASACVCVNSFSDSEAIHLIFPEFPAMFSFPVTPFPRVAPPEKLSRPE</sequence>
<name>A0A834ID42_RHYFE</name>